<feature type="signal peptide" evidence="2">
    <location>
        <begin position="1"/>
        <end position="21"/>
    </location>
</feature>
<dbReference type="PANTHER" id="PTHR33470:SF40">
    <property type="entry name" value="PROTEIN SEED AND ROOT HAIR PROTECTIVE PROTEIN"/>
    <property type="match status" value="1"/>
</dbReference>
<name>A0A2P5EN00_TREOI</name>
<dbReference type="GO" id="GO:0071944">
    <property type="term" value="C:cell periphery"/>
    <property type="evidence" value="ECO:0007669"/>
    <property type="project" value="TreeGrafter"/>
</dbReference>
<feature type="chain" id="PRO_5015182635" description="Pollen Ole e 1 allergen and extensin family protein" evidence="2">
    <location>
        <begin position="22"/>
        <end position="260"/>
    </location>
</feature>
<dbReference type="Pfam" id="PF01190">
    <property type="entry name" value="Pollen_Ole_e_1"/>
    <property type="match status" value="1"/>
</dbReference>
<comment type="caution">
    <text evidence="3">The sequence shown here is derived from an EMBL/GenBank/DDBJ whole genome shotgun (WGS) entry which is preliminary data.</text>
</comment>
<accession>A0A2P5EN00</accession>
<evidence type="ECO:0008006" key="5">
    <source>
        <dbReference type="Google" id="ProtNLM"/>
    </source>
</evidence>
<dbReference type="STRING" id="63057.A0A2P5EN00"/>
<proteinExistence type="predicted"/>
<dbReference type="InParanoid" id="A0A2P5EN00"/>
<sequence length="260" mass="28158">MALIHLLYPVILSSLVVIASANNYYVSTQNYPNIDNQPNGNLVGSHVNYLNVNHHLIPDHQDQQLDNHDLIPTSSKPADYVYGQNPQGAQNVVDQVVQGGLIPNTDQLVGGLIPSTISTIGIQGVILCKTGVNTYVPIEGAVARVTCPKYSYVNGQKYYKDVPSSILSYATDANGFFVVRFSVSQLIRGFNVKDCKVYAEHSPLDSCNVPTDINNGITGANLSLLNTLIDTISYTAGPFIYTSKTNNNDDQYSAPSPAGY</sequence>
<dbReference type="AlphaFoldDB" id="A0A2P5EN00"/>
<organism evidence="3 4">
    <name type="scientific">Trema orientale</name>
    <name type="common">Charcoal tree</name>
    <name type="synonym">Celtis orientalis</name>
    <dbReference type="NCBI Taxonomy" id="63057"/>
    <lineage>
        <taxon>Eukaryota</taxon>
        <taxon>Viridiplantae</taxon>
        <taxon>Streptophyta</taxon>
        <taxon>Embryophyta</taxon>
        <taxon>Tracheophyta</taxon>
        <taxon>Spermatophyta</taxon>
        <taxon>Magnoliopsida</taxon>
        <taxon>eudicotyledons</taxon>
        <taxon>Gunneridae</taxon>
        <taxon>Pentapetalae</taxon>
        <taxon>rosids</taxon>
        <taxon>fabids</taxon>
        <taxon>Rosales</taxon>
        <taxon>Cannabaceae</taxon>
        <taxon>Trema</taxon>
    </lineage>
</organism>
<dbReference type="EMBL" id="JXTC01000125">
    <property type="protein sequence ID" value="PON86845.1"/>
    <property type="molecule type" value="Genomic_DNA"/>
</dbReference>
<evidence type="ECO:0000256" key="2">
    <source>
        <dbReference type="SAM" id="SignalP"/>
    </source>
</evidence>
<keyword evidence="1 2" id="KW-0732">Signal</keyword>
<dbReference type="GO" id="GO:0009723">
    <property type="term" value="P:response to ethylene"/>
    <property type="evidence" value="ECO:0007669"/>
    <property type="project" value="TreeGrafter"/>
</dbReference>
<evidence type="ECO:0000313" key="3">
    <source>
        <dbReference type="EMBL" id="PON86845.1"/>
    </source>
</evidence>
<protein>
    <recommendedName>
        <fullName evidence="5">Pollen Ole e 1 allergen and extensin family protein</fullName>
    </recommendedName>
</protein>
<gene>
    <name evidence="3" type="ORF">TorRG33x02_173710</name>
</gene>
<dbReference type="Proteomes" id="UP000237000">
    <property type="component" value="Unassembled WGS sequence"/>
</dbReference>
<evidence type="ECO:0000313" key="4">
    <source>
        <dbReference type="Proteomes" id="UP000237000"/>
    </source>
</evidence>
<keyword evidence="4" id="KW-1185">Reference proteome</keyword>
<reference evidence="4" key="1">
    <citation type="submission" date="2016-06" db="EMBL/GenBank/DDBJ databases">
        <title>Parallel loss of symbiosis genes in relatives of nitrogen-fixing non-legume Parasponia.</title>
        <authorList>
            <person name="Van Velzen R."/>
            <person name="Holmer R."/>
            <person name="Bu F."/>
            <person name="Rutten L."/>
            <person name="Van Zeijl A."/>
            <person name="Liu W."/>
            <person name="Santuari L."/>
            <person name="Cao Q."/>
            <person name="Sharma T."/>
            <person name="Shen D."/>
            <person name="Roswanjaya Y."/>
            <person name="Wardhani T."/>
            <person name="Kalhor M.S."/>
            <person name="Jansen J."/>
            <person name="Van den Hoogen J."/>
            <person name="Gungor B."/>
            <person name="Hartog M."/>
            <person name="Hontelez J."/>
            <person name="Verver J."/>
            <person name="Yang W.-C."/>
            <person name="Schijlen E."/>
            <person name="Repin R."/>
            <person name="Schilthuizen M."/>
            <person name="Schranz E."/>
            <person name="Heidstra R."/>
            <person name="Miyata K."/>
            <person name="Fedorova E."/>
            <person name="Kohlen W."/>
            <person name="Bisseling T."/>
            <person name="Smit S."/>
            <person name="Geurts R."/>
        </authorList>
    </citation>
    <scope>NUCLEOTIDE SEQUENCE [LARGE SCALE GENOMIC DNA]</scope>
    <source>
        <strain evidence="4">cv. RG33-2</strain>
    </source>
</reference>
<dbReference type="OrthoDB" id="1847243at2759"/>
<evidence type="ECO:0000256" key="1">
    <source>
        <dbReference type="ARBA" id="ARBA00022729"/>
    </source>
</evidence>
<dbReference type="PANTHER" id="PTHR33470">
    <property type="entry name" value="OS01G0164075 PROTEIN"/>
    <property type="match status" value="1"/>
</dbReference>